<dbReference type="Pfam" id="PF00326">
    <property type="entry name" value="Peptidase_S9"/>
    <property type="match status" value="1"/>
</dbReference>
<proteinExistence type="predicted"/>
<dbReference type="GO" id="GO:0008239">
    <property type="term" value="F:dipeptidyl-peptidase activity"/>
    <property type="evidence" value="ECO:0007669"/>
    <property type="project" value="TreeGrafter"/>
</dbReference>
<feature type="domain" description="Dipeptidylpeptidase IV N-terminal" evidence="3">
    <location>
        <begin position="128"/>
        <end position="444"/>
    </location>
</feature>
<dbReference type="InterPro" id="IPR001375">
    <property type="entry name" value="Peptidase_S9_cat"/>
</dbReference>
<dbReference type="PANTHER" id="PTHR11731:SF193">
    <property type="entry name" value="DIPEPTIDYL PEPTIDASE 9"/>
    <property type="match status" value="1"/>
</dbReference>
<reference evidence="5" key="1">
    <citation type="submission" date="2018-05" db="EMBL/GenBank/DDBJ databases">
        <authorList>
            <person name="Nie L."/>
        </authorList>
    </citation>
    <scope>NUCLEOTIDE SEQUENCE [LARGE SCALE GENOMIC DNA]</scope>
    <source>
        <strain evidence="5">NL</strain>
    </source>
</reference>
<evidence type="ECO:0000256" key="1">
    <source>
        <dbReference type="SAM" id="SignalP"/>
    </source>
</evidence>
<organism evidence="4 5">
    <name type="scientific">Hymenobacter edaphi</name>
    <dbReference type="NCBI Taxonomy" id="2211146"/>
    <lineage>
        <taxon>Bacteria</taxon>
        <taxon>Pseudomonadati</taxon>
        <taxon>Bacteroidota</taxon>
        <taxon>Cytophagia</taxon>
        <taxon>Cytophagales</taxon>
        <taxon>Hymenobacteraceae</taxon>
        <taxon>Hymenobacter</taxon>
    </lineage>
</organism>
<dbReference type="Gene3D" id="3.40.50.1820">
    <property type="entry name" value="alpha/beta hydrolase"/>
    <property type="match status" value="1"/>
</dbReference>
<feature type="domain" description="Peptidase S9 prolyl oligopeptidase catalytic" evidence="2">
    <location>
        <begin position="533"/>
        <end position="729"/>
    </location>
</feature>
<dbReference type="InterPro" id="IPR002469">
    <property type="entry name" value="Peptidase_S9B_N"/>
</dbReference>
<dbReference type="EMBL" id="QHKM01000004">
    <property type="protein sequence ID" value="RAK65981.1"/>
    <property type="molecule type" value="Genomic_DNA"/>
</dbReference>
<dbReference type="InterPro" id="IPR029058">
    <property type="entry name" value="AB_hydrolase_fold"/>
</dbReference>
<sequence length="741" mass="81542">MSLTFRRLALPALLLTLTATPTALRAQQQLLSVEDAFRNPALQPANLKQLTWIPGSKDEFSYVRTENGQDELVRGRAAGGPLQPVVSMANLYQALQAAGAPTLKANAFPQVQWTGPDAFLVTMPSREVFRYAVTEGKATKLLGYQAGADNVDFDPTKTRVAYTKEQNLYVSVPGKENVAVTSEANPAIVNGQAAHRSEFGITKGTFWSPRGAKLAYYRMDQTMVTDYPLVSVAPTPAQAEPIKYPMAGDKSHEVTVGVYDVASGKTVFLQTGEPKEQYLTNISWSPDEKSIYVAVLNRDQNHMWLRQYDAATGALVKTLFEETDTEFVEPLHQLSFVPGHADQFVYQSERDGYNHLYLYNTSGKLLRQLTSGPWLVTDLLGFDEKGKTVYYASNQDGTIQRGLYAVSLGGGKPKKLTAAAGTHAGVLSPSGEALLDSYSSLSTPRTISVVGTKDGKMRQQLLNAPNPISSYRLGQTKLQILKAADGQTDLYARIITPPGFDPSKKYPAVIYVYGGPHVQLVTDSWLGGGNLWMQMMAEKGYVVFTVDSRGSGNRGLPFEQATFRQLGTQELADQLKGVDYLKSLPYVDAQRIGVHGWSYGGFMTTTMLTRAPEGTFKVGVAGGPVIDWRMYEVMYTERYMDTPQQNPEGYQKANLLGYVQNLKAPLLMIHGTVDDVVVWQHSLDYLKNAVDKGVQLDYFVYPGHPHNVGGKDRVHLYTKITNYLDQYLKPEAPAAGASNGQ</sequence>
<dbReference type="OrthoDB" id="9812921at2"/>
<keyword evidence="1" id="KW-0732">Signal</keyword>
<name>A0A328BHH5_9BACT</name>
<evidence type="ECO:0000313" key="5">
    <source>
        <dbReference type="Proteomes" id="UP000248553"/>
    </source>
</evidence>
<dbReference type="Gene3D" id="2.140.10.30">
    <property type="entry name" value="Dipeptidylpeptidase IV, N-terminal domain"/>
    <property type="match status" value="1"/>
</dbReference>
<evidence type="ECO:0000259" key="3">
    <source>
        <dbReference type="Pfam" id="PF00930"/>
    </source>
</evidence>
<dbReference type="SUPFAM" id="SSF82171">
    <property type="entry name" value="DPP6 N-terminal domain-like"/>
    <property type="match status" value="1"/>
</dbReference>
<evidence type="ECO:0000259" key="2">
    <source>
        <dbReference type="Pfam" id="PF00326"/>
    </source>
</evidence>
<feature type="chain" id="PRO_5016250435" evidence="1">
    <location>
        <begin position="26"/>
        <end position="741"/>
    </location>
</feature>
<dbReference type="PANTHER" id="PTHR11731">
    <property type="entry name" value="PROTEASE FAMILY S9B,C DIPEPTIDYL-PEPTIDASE IV-RELATED"/>
    <property type="match status" value="1"/>
</dbReference>
<dbReference type="Proteomes" id="UP000248553">
    <property type="component" value="Unassembled WGS sequence"/>
</dbReference>
<evidence type="ECO:0000313" key="4">
    <source>
        <dbReference type="EMBL" id="RAK65981.1"/>
    </source>
</evidence>
<dbReference type="AlphaFoldDB" id="A0A328BHH5"/>
<dbReference type="GO" id="GO:0008236">
    <property type="term" value="F:serine-type peptidase activity"/>
    <property type="evidence" value="ECO:0007669"/>
    <property type="project" value="InterPro"/>
</dbReference>
<dbReference type="RefSeq" id="WP_111478891.1">
    <property type="nucleotide sequence ID" value="NZ_QHKM01000004.1"/>
</dbReference>
<dbReference type="Pfam" id="PF00930">
    <property type="entry name" value="DPPIV_N"/>
    <property type="match status" value="1"/>
</dbReference>
<gene>
    <name evidence="4" type="ORF">DLM85_14840</name>
</gene>
<protein>
    <submittedName>
        <fullName evidence="4">S9 family peptidase</fullName>
    </submittedName>
</protein>
<dbReference type="SUPFAM" id="SSF53474">
    <property type="entry name" value="alpha/beta-Hydrolases"/>
    <property type="match status" value="1"/>
</dbReference>
<dbReference type="InterPro" id="IPR050278">
    <property type="entry name" value="Serine_Prot_S9B/DPPIV"/>
</dbReference>
<keyword evidence="5" id="KW-1185">Reference proteome</keyword>
<feature type="signal peptide" evidence="1">
    <location>
        <begin position="1"/>
        <end position="25"/>
    </location>
</feature>
<dbReference type="GO" id="GO:0006508">
    <property type="term" value="P:proteolysis"/>
    <property type="evidence" value="ECO:0007669"/>
    <property type="project" value="InterPro"/>
</dbReference>
<accession>A0A328BHH5</accession>
<comment type="caution">
    <text evidence="4">The sequence shown here is derived from an EMBL/GenBank/DDBJ whole genome shotgun (WGS) entry which is preliminary data.</text>
</comment>